<accession>A0AA96FB21</accession>
<keyword evidence="2" id="KW-0812">Transmembrane</keyword>
<protein>
    <submittedName>
        <fullName evidence="3">Uncharacterized protein</fullName>
    </submittedName>
</protein>
<gene>
    <name evidence="3" type="ORF">RN607_00350</name>
</gene>
<organism evidence="3">
    <name type="scientific">Demequina capsici</name>
    <dbReference type="NCBI Taxonomy" id="3075620"/>
    <lineage>
        <taxon>Bacteria</taxon>
        <taxon>Bacillati</taxon>
        <taxon>Actinomycetota</taxon>
        <taxon>Actinomycetes</taxon>
        <taxon>Micrococcales</taxon>
        <taxon>Demequinaceae</taxon>
        <taxon>Demequina</taxon>
    </lineage>
</organism>
<dbReference type="EMBL" id="CP134880">
    <property type="protein sequence ID" value="WNM27486.1"/>
    <property type="molecule type" value="Genomic_DNA"/>
</dbReference>
<feature type="transmembrane region" description="Helical" evidence="2">
    <location>
        <begin position="42"/>
        <end position="62"/>
    </location>
</feature>
<evidence type="ECO:0000313" key="3">
    <source>
        <dbReference type="EMBL" id="WNM27486.1"/>
    </source>
</evidence>
<reference evidence="3" key="1">
    <citation type="submission" date="2023-09" db="EMBL/GenBank/DDBJ databases">
        <title>Demequina sp. a novel bacteria isolated from Capsicum annuum.</title>
        <authorList>
            <person name="Humaira Z."/>
            <person name="Lee J."/>
            <person name="Cho D."/>
        </authorList>
    </citation>
    <scope>NUCLEOTIDE SEQUENCE</scope>
    <source>
        <strain evidence="3">PMTSA13</strain>
    </source>
</reference>
<keyword evidence="2" id="KW-1133">Transmembrane helix</keyword>
<feature type="region of interest" description="Disordered" evidence="1">
    <location>
        <begin position="68"/>
        <end position="117"/>
    </location>
</feature>
<dbReference type="Proteomes" id="UP001303408">
    <property type="component" value="Chromosome"/>
</dbReference>
<dbReference type="RefSeq" id="WP_313543530.1">
    <property type="nucleotide sequence ID" value="NZ_CP134880.1"/>
</dbReference>
<dbReference type="AlphaFoldDB" id="A0AA96FB21"/>
<proteinExistence type="predicted"/>
<evidence type="ECO:0000256" key="1">
    <source>
        <dbReference type="SAM" id="MobiDB-lite"/>
    </source>
</evidence>
<sequence>MDDLERLFSQSYEARAADLPAPSDHLLVAVSGAVASRRRARVIGTVAAVAVPIAAIGAFALLRPDGAGHDPAATPSPSASSSPTASSSPAPTAVATGWDGVPESERPPVLDQAQPGQVDPVRAMEGWVWDYVDDSWSLTVGRDSTDASAPPYAEQVLYLDAPDGDVFRLASLGTDRYVDFVATDLGARLAWLSWADAGDAVQVVQYDLVTGDTVEDWGGDAIPAGHVNGDGSVWSVYPTGSTTPLGEIWAGRTYLGEYDSLFVRTGGATFQQLAAQSELNGLVAAGARNGSGDPGVTAWHAPDWSYAVFLAQERDPGATPEDWTAATGAGEWLVVDLTTGESRRLGATLPSTFCAPVLNESVTDMAVIDGGSYEAPGPIPATCDGGSANFWLHAEEGVAATPR</sequence>
<evidence type="ECO:0000256" key="2">
    <source>
        <dbReference type="SAM" id="Phobius"/>
    </source>
</evidence>
<keyword evidence="2" id="KW-0472">Membrane</keyword>
<feature type="compositionally biased region" description="Low complexity" evidence="1">
    <location>
        <begin position="71"/>
        <end position="93"/>
    </location>
</feature>
<dbReference type="KEGG" id="dcp:RN607_00350"/>
<name>A0AA96FB21_9MICO</name>